<protein>
    <submittedName>
        <fullName evidence="2">Uncharacterized protein</fullName>
    </submittedName>
</protein>
<evidence type="ECO:0000313" key="2">
    <source>
        <dbReference type="EMBL" id="PTL35120.1"/>
    </source>
</evidence>
<keyword evidence="1" id="KW-0472">Membrane</keyword>
<dbReference type="OrthoDB" id="1132102at2"/>
<gene>
    <name evidence="2" type="ORF">CLG94_11605</name>
</gene>
<feature type="transmembrane region" description="Helical" evidence="1">
    <location>
        <begin position="20"/>
        <end position="42"/>
    </location>
</feature>
<accession>A0A2T4TVH0</accession>
<feature type="transmembrane region" description="Helical" evidence="1">
    <location>
        <begin position="220"/>
        <end position="239"/>
    </location>
</feature>
<proteinExistence type="predicted"/>
<reference evidence="3" key="2">
    <citation type="journal article" date="2018" name="Environ. Microbiol.">
        <title>Bloom of a denitrifying methanotroph, 'Candidatus Methylomirabilis limnetica', in a deep stratified lake.</title>
        <authorList>
            <person name="Graf J.S."/>
            <person name="Mayr M.J."/>
            <person name="Marchant H.K."/>
            <person name="Tienken D."/>
            <person name="Hach P.F."/>
            <person name="Brand A."/>
            <person name="Schubert C.J."/>
            <person name="Kuypers M.M."/>
            <person name="Milucka J."/>
        </authorList>
    </citation>
    <scope>NUCLEOTIDE SEQUENCE [LARGE SCALE GENOMIC DNA]</scope>
    <source>
        <strain evidence="3">Zug</strain>
    </source>
</reference>
<keyword evidence="1" id="KW-0812">Transmembrane</keyword>
<sequence>MTPEDVYRSIDRLVGFILRYAITLAAISALSMALIETFKALFSWRDRFHKRRVRDWIQSVEIPPEAFIEIGRPPLVNHSDFRERVYSQLIRLTTGETVDPSAMGKSIEWTPWVISPDNALFALELEKMMGQIQDAADAALEHPNINPELYLFFSAAAHPDNDDHIRWFIWAQQPPASTADDPARAKSQADTYVRLRRFIRRRLDAFQLTMSYRWQTGNQVASVLLGAVALFGCLVYLAWTNPPQNPLDWVMLVVVSLAGGIMAPAAKDLVMALKRVRSGG</sequence>
<evidence type="ECO:0000313" key="3">
    <source>
        <dbReference type="Proteomes" id="UP000241436"/>
    </source>
</evidence>
<name>A0A2T4TVH0_9BACT</name>
<dbReference type="Proteomes" id="UP000241436">
    <property type="component" value="Unassembled WGS sequence"/>
</dbReference>
<dbReference type="RefSeq" id="WP_107563738.1">
    <property type="nucleotide sequence ID" value="NZ_NVQC01000030.1"/>
</dbReference>
<dbReference type="EMBL" id="NVQC01000030">
    <property type="protein sequence ID" value="PTL35120.1"/>
    <property type="molecule type" value="Genomic_DNA"/>
</dbReference>
<evidence type="ECO:0000256" key="1">
    <source>
        <dbReference type="SAM" id="Phobius"/>
    </source>
</evidence>
<comment type="caution">
    <text evidence="2">The sequence shown here is derived from an EMBL/GenBank/DDBJ whole genome shotgun (WGS) entry which is preliminary data.</text>
</comment>
<keyword evidence="1" id="KW-1133">Transmembrane helix</keyword>
<dbReference type="AlphaFoldDB" id="A0A2T4TVH0"/>
<organism evidence="2 3">
    <name type="scientific">Candidatus Methylomirabilis limnetica</name>
    <dbReference type="NCBI Taxonomy" id="2033718"/>
    <lineage>
        <taxon>Bacteria</taxon>
        <taxon>Candidatus Methylomirabilota</taxon>
        <taxon>Candidatus Methylomirabilia</taxon>
        <taxon>Candidatus Methylomirabilales</taxon>
        <taxon>Candidatus Methylomirabilaceae</taxon>
        <taxon>Candidatus Methylomirabilis</taxon>
    </lineage>
</organism>
<reference evidence="2 3" key="1">
    <citation type="submission" date="2017-09" db="EMBL/GenBank/DDBJ databases">
        <title>Bloom of a denitrifying methanotroph, Candidatus Methylomirabilis limnetica, in a deep stratified lake.</title>
        <authorList>
            <person name="Graf J.S."/>
            <person name="Marchant H.K."/>
            <person name="Tienken D."/>
            <person name="Hach P.F."/>
            <person name="Brand A."/>
            <person name="Schubert C.J."/>
            <person name="Kuypers M.M."/>
            <person name="Milucka J."/>
        </authorList>
    </citation>
    <scope>NUCLEOTIDE SEQUENCE [LARGE SCALE GENOMIC DNA]</scope>
    <source>
        <strain evidence="2 3">Zug</strain>
    </source>
</reference>
<keyword evidence="3" id="KW-1185">Reference proteome</keyword>
<feature type="transmembrane region" description="Helical" evidence="1">
    <location>
        <begin position="251"/>
        <end position="270"/>
    </location>
</feature>